<organism evidence="12 13">
    <name type="scientific">Azotobacter chroococcum NCIMB 8003</name>
    <dbReference type="NCBI Taxonomy" id="1328314"/>
    <lineage>
        <taxon>Bacteria</taxon>
        <taxon>Pseudomonadati</taxon>
        <taxon>Pseudomonadota</taxon>
        <taxon>Gammaproteobacteria</taxon>
        <taxon>Pseudomonadales</taxon>
        <taxon>Pseudomonadaceae</taxon>
        <taxon>Azotobacter</taxon>
    </lineage>
</organism>
<comment type="similarity">
    <text evidence="2 8">Belongs to the carbamoyltransferase HypF family.</text>
</comment>
<dbReference type="RefSeq" id="WP_039806901.1">
    <property type="nucleotide sequence ID" value="NZ_CP010415.1"/>
</dbReference>
<dbReference type="SUPFAM" id="SSF54975">
    <property type="entry name" value="Acylphosphatase/BLUF domain-like"/>
    <property type="match status" value="1"/>
</dbReference>
<dbReference type="Proteomes" id="UP000068210">
    <property type="component" value="Chromosome"/>
</dbReference>
<dbReference type="Gene3D" id="3.90.870.50">
    <property type="match status" value="1"/>
</dbReference>
<dbReference type="GO" id="GO:0008270">
    <property type="term" value="F:zinc ion binding"/>
    <property type="evidence" value="ECO:0007669"/>
    <property type="project" value="UniProtKB-KW"/>
</dbReference>
<dbReference type="Pfam" id="PF17788">
    <property type="entry name" value="HypF_C"/>
    <property type="match status" value="1"/>
</dbReference>
<evidence type="ECO:0000256" key="5">
    <source>
        <dbReference type="ARBA" id="ARBA00022771"/>
    </source>
</evidence>
<dbReference type="SUPFAM" id="SSF55821">
    <property type="entry name" value="YrdC/RibB"/>
    <property type="match status" value="1"/>
</dbReference>
<evidence type="ECO:0000313" key="13">
    <source>
        <dbReference type="Proteomes" id="UP000068210"/>
    </source>
</evidence>
<dbReference type="InterPro" id="IPR006070">
    <property type="entry name" value="Sua5-like_dom"/>
</dbReference>
<dbReference type="PANTHER" id="PTHR42959">
    <property type="entry name" value="CARBAMOYLTRANSFERASE"/>
    <property type="match status" value="1"/>
</dbReference>
<dbReference type="EC" id="6.2.-.-" evidence="8"/>
<evidence type="ECO:0000256" key="1">
    <source>
        <dbReference type="ARBA" id="ARBA00004711"/>
    </source>
</evidence>
<accession>A0A0C4WU43</accession>
<dbReference type="InterPro" id="IPR004421">
    <property type="entry name" value="Carbamoyltransferase_HypF"/>
</dbReference>
<dbReference type="InterPro" id="IPR041440">
    <property type="entry name" value="HypF_C"/>
</dbReference>
<dbReference type="InterPro" id="IPR055128">
    <property type="entry name" value="HypF_C_2"/>
</dbReference>
<keyword evidence="5" id="KW-0863">Zinc-finger</keyword>
<comment type="pathway">
    <text evidence="1 8">Protein modification; [NiFe] hydrogenase maturation.</text>
</comment>
<dbReference type="InterPro" id="IPR011125">
    <property type="entry name" value="Znf_HypF"/>
</dbReference>
<dbReference type="PIRSF" id="PIRSF006256">
    <property type="entry name" value="CMPcnvr_hdrg_mat"/>
    <property type="match status" value="1"/>
</dbReference>
<protein>
    <recommendedName>
        <fullName evidence="8">Carbamoyltransferase HypF</fullName>
        <ecNumber evidence="8">6.2.-.-</ecNumber>
    </recommendedName>
</protein>
<gene>
    <name evidence="12" type="primary">hypF</name>
    <name evidence="12" type="ORF">Achr_39090</name>
</gene>
<dbReference type="InterPro" id="IPR001792">
    <property type="entry name" value="Acylphosphatase-like_dom"/>
</dbReference>
<keyword evidence="13" id="KW-1185">Reference proteome</keyword>
<feature type="domain" description="YrdC-like" evidence="11">
    <location>
        <begin position="196"/>
        <end position="397"/>
    </location>
</feature>
<feature type="domain" description="Acylphosphatase-like" evidence="10">
    <location>
        <begin position="1"/>
        <end position="87"/>
    </location>
</feature>
<evidence type="ECO:0000259" key="11">
    <source>
        <dbReference type="PROSITE" id="PS51163"/>
    </source>
</evidence>
<evidence type="ECO:0000256" key="9">
    <source>
        <dbReference type="PROSITE-ProRule" id="PRU00520"/>
    </source>
</evidence>
<dbReference type="GO" id="GO:0003725">
    <property type="term" value="F:double-stranded RNA binding"/>
    <property type="evidence" value="ECO:0007669"/>
    <property type="project" value="InterPro"/>
</dbReference>
<dbReference type="AlphaFoldDB" id="A0A0C4WU43"/>
<evidence type="ECO:0000256" key="3">
    <source>
        <dbReference type="ARBA" id="ARBA00022598"/>
    </source>
</evidence>
<feature type="active site" evidence="9">
    <location>
        <position position="15"/>
    </location>
</feature>
<dbReference type="PROSITE" id="PS51163">
    <property type="entry name" value="YRDC"/>
    <property type="match status" value="1"/>
</dbReference>
<dbReference type="Pfam" id="PF22521">
    <property type="entry name" value="HypF_C_2"/>
    <property type="match status" value="1"/>
</dbReference>
<comment type="function">
    <text evidence="8">Involved in the maturation of [NiFe] hydrogenases. Along with HypE, it catalyzes the synthesis of the CN ligands of the active site iron of [NiFe]-hydrogenases. HypF functions as a carbamoyl transferase using carbamoylphosphate as a substrate and transferring the carboxamido moiety in an ATP-dependent reaction to the thiolate of the C-terminal cysteine of HypE yielding a protein-S-carboxamide.</text>
</comment>
<dbReference type="Gene3D" id="3.30.420.40">
    <property type="match status" value="1"/>
</dbReference>
<dbReference type="GO" id="GO:0051604">
    <property type="term" value="P:protein maturation"/>
    <property type="evidence" value="ECO:0007669"/>
    <property type="project" value="TreeGrafter"/>
</dbReference>
<dbReference type="GO" id="GO:0016743">
    <property type="term" value="F:carboxyl- or carbamoyltransferase activity"/>
    <property type="evidence" value="ECO:0007669"/>
    <property type="project" value="UniProtKB-UniRule"/>
</dbReference>
<dbReference type="InterPro" id="IPR017968">
    <property type="entry name" value="Acylphosphatase_CS"/>
</dbReference>
<dbReference type="PROSITE" id="PS00150">
    <property type="entry name" value="ACYLPHOSPHATASE_1"/>
    <property type="match status" value="1"/>
</dbReference>
<evidence type="ECO:0000256" key="2">
    <source>
        <dbReference type="ARBA" id="ARBA00008097"/>
    </source>
</evidence>
<evidence type="ECO:0000256" key="7">
    <source>
        <dbReference type="ARBA" id="ARBA00048220"/>
    </source>
</evidence>
<proteinExistence type="inferred from homology"/>
<dbReference type="GO" id="GO:0016874">
    <property type="term" value="F:ligase activity"/>
    <property type="evidence" value="ECO:0007669"/>
    <property type="project" value="UniProtKB-UniRule"/>
</dbReference>
<dbReference type="InterPro" id="IPR017945">
    <property type="entry name" value="DHBP_synth_RibB-like_a/b_dom"/>
</dbReference>
<dbReference type="EMBL" id="CP010415">
    <property type="protein sequence ID" value="AJE23295.1"/>
    <property type="molecule type" value="Genomic_DNA"/>
</dbReference>
<dbReference type="Pfam" id="PF01300">
    <property type="entry name" value="Sua5_yciO_yrdC"/>
    <property type="match status" value="1"/>
</dbReference>
<reference evidence="12 13" key="1">
    <citation type="journal article" date="2015" name="PLoS ONE">
        <title>Azotobacter Genomes: The Genome of Azotobacter chroococcum NCIMB 8003 (ATCC 4412).</title>
        <authorList>
            <person name="Robson R.L."/>
            <person name="Jones R."/>
            <person name="Robson R.M."/>
            <person name="Schwartz A."/>
            <person name="Richardson T.H."/>
        </authorList>
    </citation>
    <scope>NUCLEOTIDE SEQUENCE [LARGE SCALE GENOMIC DNA]</scope>
    <source>
        <strain evidence="12 13">NCIMB 8003</strain>
    </source>
</reference>
<evidence type="ECO:0000256" key="6">
    <source>
        <dbReference type="ARBA" id="ARBA00022833"/>
    </source>
</evidence>
<dbReference type="Pfam" id="PF07503">
    <property type="entry name" value="zf-HYPF"/>
    <property type="match status" value="2"/>
</dbReference>
<dbReference type="GO" id="GO:0003998">
    <property type="term" value="F:acylphosphatase activity"/>
    <property type="evidence" value="ECO:0007669"/>
    <property type="project" value="UniProtKB-EC"/>
</dbReference>
<sequence length="768" mass="81828">MRLLLRGRVQGVGMRPGVHRLATSLGLAGAVCNTGEGVRIDLQGPPAALAEFERRLPAELPPLARLDALQRENLPAGAHFAGFAIVPSRDEAGGALAPPPDAAVCPACLEELFDPHDRRWRHPFINCTHCGPRYSLIRRLPYDRAQTSLAGFALCPDCRHEYEDPADRRFHAQPIACPACGPRLWCEDAAGNRLPGEPVELALATLRRGEIVALRGVGGFHLACDARNAGAVALLRRRKRRPAKPFALMAANPASLEALVELNETGLNELSAPAAPVVLLRRRPAADGLLAAEVAPDLAWLGVMLPHSPLHWLLFHEAAGRPAGTAWTAAPQDLVLVMTSANLSGEPLITGNLEAREKLAGITDLWLLHDREILNRVDDSLVNALGRAPVVIRSGRGLAPQEIRLARSGPSVLALGGQLKNAICLTQGDRAWLSPHIGDLHSADACRSLERTVAQFGELLGVRPERIACDLHPDFFASRFAREHAERHGLPLYPVQHHHAHIAAVLAEHGLAEPVLGLALDGFGLGADGRLRGGELLKVAVDGCAWLGELNPLPLPGGDQAAREPWRMAAGALHALGRGGEIATRFAAEPGSAAIARMLERGFNCPPSSSAGRLFDAAAGLLGLGERQRYEAEAALRLESRIGSLPEAVPPLWRIGDDNRLDLSPLLARLADTHDSRVGAELFHAVLIAALTAWVVRAAAATGLRRIALGGGCFLNTVLRDGLCTRLQAAGLEPLLPRRAPVNDGGLALGQAWVVLLAPDIPSTRGQA</sequence>
<dbReference type="STRING" id="1328314.Achr_39090"/>
<evidence type="ECO:0000256" key="4">
    <source>
        <dbReference type="ARBA" id="ARBA00022723"/>
    </source>
</evidence>
<keyword evidence="3" id="KW-0436">Ligase</keyword>
<dbReference type="Pfam" id="PF00708">
    <property type="entry name" value="Acylphosphatase"/>
    <property type="match status" value="1"/>
</dbReference>
<dbReference type="Gene3D" id="3.30.110.120">
    <property type="match status" value="1"/>
</dbReference>
<dbReference type="UniPathway" id="UPA00335"/>
<keyword evidence="4" id="KW-0479">Metal-binding</keyword>
<keyword evidence="9" id="KW-0378">Hydrolase</keyword>
<dbReference type="InterPro" id="IPR036046">
    <property type="entry name" value="Acylphosphatase-like_dom_sf"/>
</dbReference>
<comment type="catalytic activity">
    <reaction evidence="9">
        <text>an acyl phosphate + H2O = a carboxylate + phosphate + H(+)</text>
        <dbReference type="Rhea" id="RHEA:14965"/>
        <dbReference type="ChEBI" id="CHEBI:15377"/>
        <dbReference type="ChEBI" id="CHEBI:15378"/>
        <dbReference type="ChEBI" id="CHEBI:29067"/>
        <dbReference type="ChEBI" id="CHEBI:43474"/>
        <dbReference type="ChEBI" id="CHEBI:59918"/>
        <dbReference type="EC" id="3.6.1.7"/>
    </reaction>
</comment>
<evidence type="ECO:0000259" key="10">
    <source>
        <dbReference type="PROSITE" id="PS51160"/>
    </source>
</evidence>
<dbReference type="InterPro" id="IPR051060">
    <property type="entry name" value="Carbamoyltrans_HypF-like"/>
</dbReference>
<feature type="active site" evidence="9">
    <location>
        <position position="33"/>
    </location>
</feature>
<dbReference type="Gene3D" id="3.30.420.360">
    <property type="match status" value="1"/>
</dbReference>
<evidence type="ECO:0000256" key="8">
    <source>
        <dbReference type="PIRNR" id="PIRNR006256"/>
    </source>
</evidence>
<dbReference type="NCBIfam" id="TIGR00143">
    <property type="entry name" value="hypF"/>
    <property type="match status" value="1"/>
</dbReference>
<keyword evidence="6" id="KW-0862">Zinc</keyword>
<dbReference type="PROSITE" id="PS51160">
    <property type="entry name" value="ACYLPHOSPHATASE_3"/>
    <property type="match status" value="1"/>
</dbReference>
<name>A0A0C4WU43_9GAMM</name>
<dbReference type="KEGG" id="acx:Achr_39090"/>
<dbReference type="PANTHER" id="PTHR42959:SF1">
    <property type="entry name" value="CARBAMOYLTRANSFERASE HYPF"/>
    <property type="match status" value="1"/>
</dbReference>
<comment type="catalytic activity">
    <reaction evidence="7 8">
        <text>C-terminal L-cysteinyl-[HypE protein] + carbamoyl phosphate + ATP + H2O = C-terminal S-carboxamide-L-cysteinyl-[HypE protein] + AMP + phosphate + diphosphate + H(+)</text>
        <dbReference type="Rhea" id="RHEA:55636"/>
        <dbReference type="Rhea" id="RHEA-COMP:14247"/>
        <dbReference type="Rhea" id="RHEA-COMP:14392"/>
        <dbReference type="ChEBI" id="CHEBI:15377"/>
        <dbReference type="ChEBI" id="CHEBI:15378"/>
        <dbReference type="ChEBI" id="CHEBI:30616"/>
        <dbReference type="ChEBI" id="CHEBI:33019"/>
        <dbReference type="ChEBI" id="CHEBI:43474"/>
        <dbReference type="ChEBI" id="CHEBI:58228"/>
        <dbReference type="ChEBI" id="CHEBI:76913"/>
        <dbReference type="ChEBI" id="CHEBI:139126"/>
        <dbReference type="ChEBI" id="CHEBI:456215"/>
    </reaction>
</comment>
<dbReference type="HOGENOM" id="CLU_009164_0_0_6"/>
<keyword evidence="12" id="KW-0808">Transferase</keyword>
<evidence type="ECO:0000313" key="12">
    <source>
        <dbReference type="EMBL" id="AJE23295.1"/>
    </source>
</evidence>